<dbReference type="PANTHER" id="PTHR21015:SF22">
    <property type="entry name" value="GLYCOSYLTRANSFERASE"/>
    <property type="match status" value="1"/>
</dbReference>
<dbReference type="GO" id="GO:0016758">
    <property type="term" value="F:hexosyltransferase activity"/>
    <property type="evidence" value="ECO:0007669"/>
    <property type="project" value="UniProtKB-ARBA"/>
</dbReference>
<dbReference type="PANTHER" id="PTHR21015">
    <property type="entry name" value="UDP-N-ACETYLGLUCOSAMINE--N-ACETYLMURAMYL-(PENTAPEPTIDE) PYROPHOSPHORYL-UNDECAPRENOL N-ACETYLGLUCOSAMINE TRANSFERASE 1"/>
    <property type="match status" value="1"/>
</dbReference>
<dbReference type="Gene3D" id="3.40.50.2000">
    <property type="entry name" value="Glycogen Phosphorylase B"/>
    <property type="match status" value="2"/>
</dbReference>
<keyword evidence="1" id="KW-0808">Transferase</keyword>
<dbReference type="GO" id="GO:0008194">
    <property type="term" value="F:UDP-glycosyltransferase activity"/>
    <property type="evidence" value="ECO:0007669"/>
    <property type="project" value="InterPro"/>
</dbReference>
<dbReference type="InterPro" id="IPR010610">
    <property type="entry name" value="EryCIII-like_C"/>
</dbReference>
<dbReference type="EMBL" id="ML976983">
    <property type="protein sequence ID" value="KAF1960065.1"/>
    <property type="molecule type" value="Genomic_DNA"/>
</dbReference>
<organism evidence="3 4">
    <name type="scientific">Byssothecium circinans</name>
    <dbReference type="NCBI Taxonomy" id="147558"/>
    <lineage>
        <taxon>Eukaryota</taxon>
        <taxon>Fungi</taxon>
        <taxon>Dikarya</taxon>
        <taxon>Ascomycota</taxon>
        <taxon>Pezizomycotina</taxon>
        <taxon>Dothideomycetes</taxon>
        <taxon>Pleosporomycetidae</taxon>
        <taxon>Pleosporales</taxon>
        <taxon>Massarineae</taxon>
        <taxon>Massarinaceae</taxon>
        <taxon>Byssothecium</taxon>
    </lineage>
</organism>
<proteinExistence type="predicted"/>
<reference evidence="3" key="1">
    <citation type="journal article" date="2020" name="Stud. Mycol.">
        <title>101 Dothideomycetes genomes: a test case for predicting lifestyles and emergence of pathogens.</title>
        <authorList>
            <person name="Haridas S."/>
            <person name="Albert R."/>
            <person name="Binder M."/>
            <person name="Bloem J."/>
            <person name="Labutti K."/>
            <person name="Salamov A."/>
            <person name="Andreopoulos B."/>
            <person name="Baker S."/>
            <person name="Barry K."/>
            <person name="Bills G."/>
            <person name="Bluhm B."/>
            <person name="Cannon C."/>
            <person name="Castanera R."/>
            <person name="Culley D."/>
            <person name="Daum C."/>
            <person name="Ezra D."/>
            <person name="Gonzalez J."/>
            <person name="Henrissat B."/>
            <person name="Kuo A."/>
            <person name="Liang C."/>
            <person name="Lipzen A."/>
            <person name="Lutzoni F."/>
            <person name="Magnuson J."/>
            <person name="Mondo S."/>
            <person name="Nolan M."/>
            <person name="Ohm R."/>
            <person name="Pangilinan J."/>
            <person name="Park H.-J."/>
            <person name="Ramirez L."/>
            <person name="Alfaro M."/>
            <person name="Sun H."/>
            <person name="Tritt A."/>
            <person name="Yoshinaga Y."/>
            <person name="Zwiers L.-H."/>
            <person name="Turgeon B."/>
            <person name="Goodwin S."/>
            <person name="Spatafora J."/>
            <person name="Crous P."/>
            <person name="Grigoriev I."/>
        </authorList>
    </citation>
    <scope>NUCLEOTIDE SEQUENCE</scope>
    <source>
        <strain evidence="3">CBS 675.92</strain>
    </source>
</reference>
<evidence type="ECO:0000313" key="3">
    <source>
        <dbReference type="EMBL" id="KAF1960065.1"/>
    </source>
</evidence>
<evidence type="ECO:0000256" key="1">
    <source>
        <dbReference type="ARBA" id="ARBA00022679"/>
    </source>
</evidence>
<dbReference type="OrthoDB" id="5835829at2759"/>
<dbReference type="AlphaFoldDB" id="A0A6A5U5E5"/>
<name>A0A6A5U5E5_9PLEO</name>
<dbReference type="InterPro" id="IPR002213">
    <property type="entry name" value="UDP_glucos_trans"/>
</dbReference>
<evidence type="ECO:0000313" key="4">
    <source>
        <dbReference type="Proteomes" id="UP000800035"/>
    </source>
</evidence>
<dbReference type="SUPFAM" id="SSF53756">
    <property type="entry name" value="UDP-Glycosyltransferase/glycogen phosphorylase"/>
    <property type="match status" value="1"/>
</dbReference>
<evidence type="ECO:0000259" key="2">
    <source>
        <dbReference type="Pfam" id="PF06722"/>
    </source>
</evidence>
<protein>
    <submittedName>
        <fullName evidence="3">Glycosyl transferas-like protein</fullName>
    </submittedName>
</protein>
<dbReference type="Proteomes" id="UP000800035">
    <property type="component" value="Unassembled WGS sequence"/>
</dbReference>
<accession>A0A6A5U5E5</accession>
<dbReference type="CDD" id="cd03784">
    <property type="entry name" value="GT1_Gtf-like"/>
    <property type="match status" value="1"/>
</dbReference>
<keyword evidence="4" id="KW-1185">Reference proteome</keyword>
<gene>
    <name evidence="3" type="ORF">CC80DRAFT_489292</name>
</gene>
<dbReference type="Pfam" id="PF06722">
    <property type="entry name" value="EryCIII-like_C"/>
    <property type="match status" value="1"/>
</dbReference>
<sequence length="445" mass="48688">MSPTNLHVVVSVAFQDAGDTTRAIAMTAALRDLCPSHVNLKINFLSCGSRFEYQIRDAGFNIVPAQPRVKGISVAHDLGWDFPEFFGSEEIARTFIEGQLAAFKELKPDIVFHGMWAPASLAARILGIRTINFLPVPLHPAAFGGGLIRDLPDMMPLFTRLPRPLRQKLAFWVSPMMLKAPIFRQHRLGAAAAGCGWPIKGPISLFDMNMADLNLVNDHPMFHVDYADRLPENIAITGPLFAGNNQILDEDIVAHLNRAGPSILVTMGSSGTEEFILEAIKALRFDKRDNWNAVILASPSVCSIEKARDTAASDERLLVTDRFIPAPAANALVDVAVIHGGQGTVQTAIAAGKPIVGVALQIEQQTNLDNVMDAGAGIRLQRQHWNAKSIRSAVQTVLNDPSYSAKARMLADTVNKMDGAKTAAETMWNFMLSETNEKHRVFERV</sequence>
<feature type="domain" description="Erythromycin biosynthesis protein CIII-like C-terminal" evidence="2">
    <location>
        <begin position="330"/>
        <end position="413"/>
    </location>
</feature>